<evidence type="ECO:0000313" key="2">
    <source>
        <dbReference type="EMBL" id="MBB3897992.1"/>
    </source>
</evidence>
<dbReference type="EMBL" id="JACIDJ010000002">
    <property type="protein sequence ID" value="MBB3897992.1"/>
    <property type="molecule type" value="Genomic_DNA"/>
</dbReference>
<dbReference type="Proteomes" id="UP000553193">
    <property type="component" value="Unassembled WGS sequence"/>
</dbReference>
<keyword evidence="1" id="KW-0472">Membrane</keyword>
<feature type="transmembrane region" description="Helical" evidence="1">
    <location>
        <begin position="6"/>
        <end position="29"/>
    </location>
</feature>
<keyword evidence="1" id="KW-0812">Transmembrane</keyword>
<protein>
    <submittedName>
        <fullName evidence="2">Benzoate membrane transport protein</fullName>
    </submittedName>
</protein>
<comment type="caution">
    <text evidence="2">The sequence shown here is derived from an EMBL/GenBank/DDBJ whole genome shotgun (WGS) entry which is preliminary data.</text>
</comment>
<feature type="transmembrane region" description="Helical" evidence="1">
    <location>
        <begin position="347"/>
        <end position="376"/>
    </location>
</feature>
<evidence type="ECO:0000313" key="3">
    <source>
        <dbReference type="Proteomes" id="UP000553193"/>
    </source>
</evidence>
<dbReference type="PANTHER" id="PTHR30199">
    <property type="entry name" value="MFS FAMILY TRANSPORTER, PREDICTED SUBSTRATE BENZOATE"/>
    <property type="match status" value="1"/>
</dbReference>
<dbReference type="PANTHER" id="PTHR30199:SF0">
    <property type="entry name" value="INNER MEMBRANE PROTEIN YDCO"/>
    <property type="match status" value="1"/>
</dbReference>
<dbReference type="NCBIfam" id="TIGR00843">
    <property type="entry name" value="benE"/>
    <property type="match status" value="1"/>
</dbReference>
<feature type="transmembrane region" description="Helical" evidence="1">
    <location>
        <begin position="41"/>
        <end position="61"/>
    </location>
</feature>
<dbReference type="InterPro" id="IPR004711">
    <property type="entry name" value="Benzoate_Transporter"/>
</dbReference>
<dbReference type="GO" id="GO:0042925">
    <property type="term" value="F:benzoate transmembrane transporter activity"/>
    <property type="evidence" value="ECO:0007669"/>
    <property type="project" value="InterPro"/>
</dbReference>
<dbReference type="Pfam" id="PF03594">
    <property type="entry name" value="BenE"/>
    <property type="match status" value="1"/>
</dbReference>
<proteinExistence type="predicted"/>
<evidence type="ECO:0000256" key="1">
    <source>
        <dbReference type="SAM" id="Phobius"/>
    </source>
</evidence>
<feature type="transmembrane region" description="Helical" evidence="1">
    <location>
        <begin position="164"/>
        <end position="182"/>
    </location>
</feature>
<keyword evidence="3" id="KW-1185">Reference proteome</keyword>
<feature type="transmembrane region" description="Helical" evidence="1">
    <location>
        <begin position="202"/>
        <end position="228"/>
    </location>
</feature>
<feature type="transmembrane region" description="Helical" evidence="1">
    <location>
        <begin position="312"/>
        <end position="335"/>
    </location>
</feature>
<keyword evidence="1" id="KW-1133">Transmembrane helix</keyword>
<sequence length="380" mass="38071">MLQPVTLGLLASFVGFSSSFAVVLAGFAAMGATPAQAASGLVVLCLLMGGLGLAFSVWWRLPISIAWSTPGAALLAGSAMPEGGFPAAVGAFLVASALVVMAGLWRPFAQAVERIPAPLAAAMLAGVLLDLCLAPVRAVGEIPWLALPVVLAWAVMLRLNRLWAVPVAVLVAVAVLLLGPGLPGASGFTPPVLEFVAPRLEWGTLAGIALPLFLVTMASQNLPGLAVLHANGYRPAVRPIFVATGLGSFAGGFAGGQLVNLAAITAALCAGPESHPDARRRWVAGAVASGGYLGFAVLSGMAAVIVAAAPPLLIQAVAGLALLGSLAGALATALARESARVPAITTFVVSASGLTVGGVGAAFWGLVAGGALWWLLRPRD</sequence>
<feature type="transmembrane region" description="Helical" evidence="1">
    <location>
        <begin position="84"/>
        <end position="105"/>
    </location>
</feature>
<dbReference type="AlphaFoldDB" id="A0A840AAS1"/>
<accession>A0A840AAS1</accession>
<reference evidence="2 3" key="1">
    <citation type="submission" date="2020-08" db="EMBL/GenBank/DDBJ databases">
        <title>Genomic Encyclopedia of Type Strains, Phase IV (KMG-IV): sequencing the most valuable type-strain genomes for metagenomic binning, comparative biology and taxonomic classification.</title>
        <authorList>
            <person name="Goeker M."/>
        </authorList>
    </citation>
    <scope>NUCLEOTIDE SEQUENCE [LARGE SCALE GENOMIC DNA]</scope>
    <source>
        <strain evidence="2 3">DSM 19979</strain>
    </source>
</reference>
<feature type="transmembrane region" description="Helical" evidence="1">
    <location>
        <begin position="142"/>
        <end position="159"/>
    </location>
</feature>
<dbReference type="GO" id="GO:0005886">
    <property type="term" value="C:plasma membrane"/>
    <property type="evidence" value="ECO:0007669"/>
    <property type="project" value="TreeGrafter"/>
</dbReference>
<dbReference type="RefSeq" id="WP_184383098.1">
    <property type="nucleotide sequence ID" value="NZ_JACIDJ010000002.1"/>
</dbReference>
<name>A0A840AAS1_9PROT</name>
<gene>
    <name evidence="2" type="ORF">GGQ83_001429</name>
</gene>
<feature type="transmembrane region" description="Helical" evidence="1">
    <location>
        <begin position="282"/>
        <end position="306"/>
    </location>
</feature>
<organism evidence="2 3">
    <name type="scientific">Roseococcus suduntuyensis</name>
    <dbReference type="NCBI Taxonomy" id="455361"/>
    <lineage>
        <taxon>Bacteria</taxon>
        <taxon>Pseudomonadati</taxon>
        <taxon>Pseudomonadota</taxon>
        <taxon>Alphaproteobacteria</taxon>
        <taxon>Acetobacterales</taxon>
        <taxon>Roseomonadaceae</taxon>
        <taxon>Roseococcus</taxon>
    </lineage>
</organism>